<dbReference type="EMBL" id="CAEZYF010000005">
    <property type="protein sequence ID" value="CAB4717947.1"/>
    <property type="molecule type" value="Genomic_DNA"/>
</dbReference>
<sequence>MSSNYDHLAERLDAVVEDLDEIIFEQLREASAEKSGRPADDKRLTQARRAIEKAAHLLRGRESAEE</sequence>
<dbReference type="EMBL" id="CAESGF010000007">
    <property type="protein sequence ID" value="CAB4363719.1"/>
    <property type="molecule type" value="Genomic_DNA"/>
</dbReference>
<proteinExistence type="predicted"/>
<organism evidence="4">
    <name type="scientific">freshwater metagenome</name>
    <dbReference type="NCBI Taxonomy" id="449393"/>
    <lineage>
        <taxon>unclassified sequences</taxon>
        <taxon>metagenomes</taxon>
        <taxon>ecological metagenomes</taxon>
    </lineage>
</organism>
<dbReference type="AlphaFoldDB" id="A0A6J7C428"/>
<protein>
    <submittedName>
        <fullName evidence="4">Unannotated protein</fullName>
    </submittedName>
</protein>
<gene>
    <name evidence="2" type="ORF">UFOPK2656_01105</name>
    <name evidence="3" type="ORF">UFOPK3099_02118</name>
    <name evidence="4" type="ORF">UFOPK3267_01801</name>
    <name evidence="5" type="ORF">UFOPK3651_01519</name>
    <name evidence="6" type="ORF">UFOPK3931_01266</name>
    <name evidence="1" type="ORF">UFOPK4189_01494</name>
</gene>
<reference evidence="4" key="1">
    <citation type="submission" date="2020-05" db="EMBL/GenBank/DDBJ databases">
        <authorList>
            <person name="Chiriac C."/>
            <person name="Salcher M."/>
            <person name="Ghai R."/>
            <person name="Kavagutti S V."/>
        </authorList>
    </citation>
    <scope>NUCLEOTIDE SEQUENCE</scope>
</reference>
<evidence type="ECO:0000313" key="1">
    <source>
        <dbReference type="EMBL" id="CAB4363719.1"/>
    </source>
</evidence>
<evidence type="ECO:0000313" key="2">
    <source>
        <dbReference type="EMBL" id="CAB4717947.1"/>
    </source>
</evidence>
<evidence type="ECO:0000313" key="5">
    <source>
        <dbReference type="EMBL" id="CAB4931645.1"/>
    </source>
</evidence>
<dbReference type="EMBL" id="CAFBIY010000102">
    <property type="protein sequence ID" value="CAB4851914.1"/>
    <property type="molecule type" value="Genomic_DNA"/>
</dbReference>
<evidence type="ECO:0000313" key="4">
    <source>
        <dbReference type="EMBL" id="CAB4851914.1"/>
    </source>
</evidence>
<dbReference type="EMBL" id="CAFAAV010000191">
    <property type="protein sequence ID" value="CAB4831333.1"/>
    <property type="molecule type" value="Genomic_DNA"/>
</dbReference>
<name>A0A6J7C428_9ZZZZ</name>
<accession>A0A6J7C428</accession>
<evidence type="ECO:0000313" key="3">
    <source>
        <dbReference type="EMBL" id="CAB4831333.1"/>
    </source>
</evidence>
<evidence type="ECO:0000313" key="6">
    <source>
        <dbReference type="EMBL" id="CAB4987753.1"/>
    </source>
</evidence>
<dbReference type="EMBL" id="CAFBMT010000007">
    <property type="protein sequence ID" value="CAB4931645.1"/>
    <property type="molecule type" value="Genomic_DNA"/>
</dbReference>
<dbReference type="EMBL" id="CAFBOL010000027">
    <property type="protein sequence ID" value="CAB4987753.1"/>
    <property type="molecule type" value="Genomic_DNA"/>
</dbReference>